<dbReference type="InterPro" id="IPR028998">
    <property type="entry name" value="RimP_C"/>
</dbReference>
<reference evidence="8" key="1">
    <citation type="submission" date="2018-06" db="EMBL/GenBank/DDBJ databases">
        <title>Aestuariibacter litoralis strain KCTC 52945T.</title>
        <authorList>
            <person name="Li X."/>
            <person name="Salam N."/>
            <person name="Li J.-L."/>
            <person name="Chen Y.-M."/>
            <person name="Yang Z.-W."/>
            <person name="Zhang L.-Y."/>
            <person name="Han M.-X."/>
            <person name="Xiao M."/>
            <person name="Li W.-J."/>
        </authorList>
    </citation>
    <scope>NUCLEOTIDE SEQUENCE [LARGE SCALE GENOMIC DNA]</scope>
    <source>
        <strain evidence="8">KCTC 52945</strain>
    </source>
</reference>
<comment type="similarity">
    <text evidence="3">Belongs to the RimP family.</text>
</comment>
<dbReference type="SUPFAM" id="SSF74942">
    <property type="entry name" value="YhbC-like, C-terminal domain"/>
    <property type="match status" value="1"/>
</dbReference>
<dbReference type="CDD" id="cd01734">
    <property type="entry name" value="YlxS_C"/>
    <property type="match status" value="1"/>
</dbReference>
<dbReference type="GO" id="GO:0000028">
    <property type="term" value="P:ribosomal small subunit assembly"/>
    <property type="evidence" value="ECO:0007669"/>
    <property type="project" value="TreeGrafter"/>
</dbReference>
<dbReference type="PANTHER" id="PTHR33867:SF1">
    <property type="entry name" value="RIBOSOME MATURATION FACTOR RIMP"/>
    <property type="match status" value="1"/>
</dbReference>
<evidence type="ECO:0000313" key="7">
    <source>
        <dbReference type="EMBL" id="PZF75800.1"/>
    </source>
</evidence>
<dbReference type="HAMAP" id="MF_01077">
    <property type="entry name" value="RimP"/>
    <property type="match status" value="1"/>
</dbReference>
<accession>A0A2W2ATD3</accession>
<evidence type="ECO:0000256" key="4">
    <source>
        <dbReference type="SAM" id="MobiDB-lite"/>
    </source>
</evidence>
<dbReference type="RefSeq" id="WP_111199607.1">
    <property type="nucleotide sequence ID" value="NZ_QKVK01000008.1"/>
</dbReference>
<feature type="region of interest" description="Disordered" evidence="4">
    <location>
        <begin position="180"/>
        <end position="202"/>
    </location>
</feature>
<evidence type="ECO:0000256" key="2">
    <source>
        <dbReference type="ARBA" id="ARBA00022517"/>
    </source>
</evidence>
<comment type="subcellular location">
    <subcellularLocation>
        <location evidence="3">Cytoplasm</location>
    </subcellularLocation>
</comment>
<dbReference type="EMBL" id="QKVK01000008">
    <property type="protein sequence ID" value="PZF75800.1"/>
    <property type="molecule type" value="Genomic_DNA"/>
</dbReference>
<evidence type="ECO:0000313" key="8">
    <source>
        <dbReference type="Proteomes" id="UP000248795"/>
    </source>
</evidence>
<feature type="domain" description="Ribosome maturation factor RimP C-terminal" evidence="6">
    <location>
        <begin position="94"/>
        <end position="166"/>
    </location>
</feature>
<dbReference type="Pfam" id="PF02576">
    <property type="entry name" value="RimP_N"/>
    <property type="match status" value="1"/>
</dbReference>
<evidence type="ECO:0000256" key="3">
    <source>
        <dbReference type="HAMAP-Rule" id="MF_01077"/>
    </source>
</evidence>
<evidence type="ECO:0000259" key="5">
    <source>
        <dbReference type="Pfam" id="PF02576"/>
    </source>
</evidence>
<comment type="function">
    <text evidence="3">Required for maturation of 30S ribosomal subunits.</text>
</comment>
<evidence type="ECO:0000256" key="1">
    <source>
        <dbReference type="ARBA" id="ARBA00022490"/>
    </source>
</evidence>
<dbReference type="AlphaFoldDB" id="A0A2W2ATD3"/>
<protein>
    <recommendedName>
        <fullName evidence="3">Ribosome maturation factor RimP</fullName>
    </recommendedName>
</protein>
<dbReference type="InterPro" id="IPR028989">
    <property type="entry name" value="RimP_N"/>
</dbReference>
<dbReference type="Proteomes" id="UP000248795">
    <property type="component" value="Unassembled WGS sequence"/>
</dbReference>
<organism evidence="7 8">
    <name type="scientific">Aestuariivirga litoralis</name>
    <dbReference type="NCBI Taxonomy" id="2650924"/>
    <lineage>
        <taxon>Bacteria</taxon>
        <taxon>Pseudomonadati</taxon>
        <taxon>Pseudomonadota</taxon>
        <taxon>Alphaproteobacteria</taxon>
        <taxon>Hyphomicrobiales</taxon>
        <taxon>Aestuariivirgaceae</taxon>
        <taxon>Aestuariivirga</taxon>
    </lineage>
</organism>
<dbReference type="GO" id="GO:0006412">
    <property type="term" value="P:translation"/>
    <property type="evidence" value="ECO:0007669"/>
    <property type="project" value="TreeGrafter"/>
</dbReference>
<feature type="domain" description="Ribosome maturation factor RimP N-terminal" evidence="5">
    <location>
        <begin position="22"/>
        <end position="91"/>
    </location>
</feature>
<name>A0A2W2ATD3_9HYPH</name>
<dbReference type="GO" id="GO:0005829">
    <property type="term" value="C:cytosol"/>
    <property type="evidence" value="ECO:0007669"/>
    <property type="project" value="TreeGrafter"/>
</dbReference>
<dbReference type="NCBIfam" id="NF000932">
    <property type="entry name" value="PRK00092.2-5"/>
    <property type="match status" value="1"/>
</dbReference>
<evidence type="ECO:0000259" key="6">
    <source>
        <dbReference type="Pfam" id="PF17384"/>
    </source>
</evidence>
<dbReference type="Gene3D" id="3.30.300.70">
    <property type="entry name" value="RimP-like superfamily, N-terminal"/>
    <property type="match status" value="1"/>
</dbReference>
<dbReference type="InterPro" id="IPR003728">
    <property type="entry name" value="Ribosome_maturation_RimP"/>
</dbReference>
<gene>
    <name evidence="3" type="primary">rimP</name>
    <name evidence="7" type="ORF">DK847_16380</name>
</gene>
<dbReference type="InterPro" id="IPR036847">
    <property type="entry name" value="RimP_C_sf"/>
</dbReference>
<dbReference type="PANTHER" id="PTHR33867">
    <property type="entry name" value="RIBOSOME MATURATION FACTOR RIMP"/>
    <property type="match status" value="1"/>
</dbReference>
<dbReference type="Gene3D" id="2.30.30.180">
    <property type="entry name" value="Ribosome maturation factor RimP, C-terminal domain"/>
    <property type="match status" value="1"/>
</dbReference>
<keyword evidence="2 3" id="KW-0690">Ribosome biogenesis</keyword>
<keyword evidence="8" id="KW-1185">Reference proteome</keyword>
<comment type="caution">
    <text evidence="7">The sequence shown here is derived from an EMBL/GenBank/DDBJ whole genome shotgun (WGS) entry which is preliminary data.</text>
</comment>
<proteinExistence type="inferred from homology"/>
<keyword evidence="1 3" id="KW-0963">Cytoplasm</keyword>
<dbReference type="InterPro" id="IPR035956">
    <property type="entry name" value="RimP_N_sf"/>
</dbReference>
<dbReference type="SUPFAM" id="SSF75420">
    <property type="entry name" value="YhbC-like, N-terminal domain"/>
    <property type="match status" value="1"/>
</dbReference>
<sequence length="202" mass="21907">MTTETETRLARETGPAQRVAALAEPVLADMGFRLVRVKMSGPTLQIMAERPDGTFTIDDCEAVSRAMSPILDVEDVVSSRYHLEVSSPGIDRPLVRPSDFESWAGHEVKVDMAVPVAGRKRFKGTLEGFHEGEVRLFIENPEGATKEPVLIGVPFADISDAKLVLTDALIEAAKARLPKGYGDGAEIDEDQISQKGSEDDNG</sequence>
<dbReference type="Pfam" id="PF17384">
    <property type="entry name" value="DUF150_C"/>
    <property type="match status" value="1"/>
</dbReference>